<dbReference type="GO" id="GO:0030036">
    <property type="term" value="P:actin cytoskeleton organization"/>
    <property type="evidence" value="ECO:0007669"/>
    <property type="project" value="InterPro"/>
</dbReference>
<protein>
    <submittedName>
        <fullName evidence="4">FLNB</fullName>
    </submittedName>
</protein>
<comment type="caution">
    <text evidence="4">The sequence shown here is derived from an EMBL/GenBank/DDBJ whole genome shotgun (WGS) entry which is preliminary data.</text>
</comment>
<sequence length="391" mass="40797">MAGREGSTAKFIPREEGLYAVDLTYDGHPVPGSPYMVEASLPPDPTKVKAHGPGLRGGLVGRPAEFTIDTKGAGTGGLGLTVEGPCEAKIECSDNGDGTCSVSYLPTKPGEYFVNILFEEVHIPGSPFKADIEMPFDPSKVVASGPGLEHGKVGEAGLLSVDCSEAGPGALGLEAVSDSGAKAEVCIENNKDGTYAVTYVPLTAGMYTLTMNSEYWGGKLKCLQRSGQVEENSPVFSASVGGDHIKAHIANPSGASTECFVTDNAEGTYQVEYTPFEKGLHVVEVTYDDVPVPNSPFKVAVTEGCQPSRVQAQGPGLKEAFTNKPNVFTVVTRGAGIGGLGITVEGPSESKINCRDNKDGSCSAEYVPFAPGDYDVNMTYGGAHIPGKLSF</sequence>
<dbReference type="Gene3D" id="2.60.40.10">
    <property type="entry name" value="Immunoglobulins"/>
    <property type="match status" value="5"/>
</dbReference>
<dbReference type="InterPro" id="IPR001298">
    <property type="entry name" value="Filamin/ABP280_rpt"/>
</dbReference>
<organism evidence="4 5">
    <name type="scientific">Cervus elaphus hippelaphus</name>
    <name type="common">European red deer</name>
    <dbReference type="NCBI Taxonomy" id="46360"/>
    <lineage>
        <taxon>Eukaryota</taxon>
        <taxon>Metazoa</taxon>
        <taxon>Chordata</taxon>
        <taxon>Craniata</taxon>
        <taxon>Vertebrata</taxon>
        <taxon>Euteleostomi</taxon>
        <taxon>Mammalia</taxon>
        <taxon>Eutheria</taxon>
        <taxon>Laurasiatheria</taxon>
        <taxon>Artiodactyla</taxon>
        <taxon>Ruminantia</taxon>
        <taxon>Pecora</taxon>
        <taxon>Cervidae</taxon>
        <taxon>Cervinae</taxon>
        <taxon>Cervus</taxon>
    </lineage>
</organism>
<dbReference type="AlphaFoldDB" id="A0A212C915"/>
<dbReference type="FunFam" id="2.60.40.10:FF:000042">
    <property type="entry name" value="Filamin-B isoform B"/>
    <property type="match status" value="1"/>
</dbReference>
<feature type="repeat" description="Filamin" evidence="3">
    <location>
        <begin position="1"/>
        <end position="39"/>
    </location>
</feature>
<name>A0A212C915_CEREH</name>
<evidence type="ECO:0000313" key="5">
    <source>
        <dbReference type="Proteomes" id="UP000242450"/>
    </source>
</evidence>
<evidence type="ECO:0000256" key="3">
    <source>
        <dbReference type="PROSITE-ProRule" id="PRU00087"/>
    </source>
</evidence>
<gene>
    <name evidence="4" type="ORF">Celaphus_00010412</name>
</gene>
<comment type="similarity">
    <text evidence="1">Belongs to the filamin family.</text>
</comment>
<keyword evidence="2" id="KW-0677">Repeat</keyword>
<feature type="repeat" description="Filamin" evidence="3">
    <location>
        <begin position="40"/>
        <end position="132"/>
    </location>
</feature>
<dbReference type="InterPro" id="IPR017868">
    <property type="entry name" value="Filamin/ABP280_repeat-like"/>
</dbReference>
<dbReference type="Pfam" id="PF00630">
    <property type="entry name" value="Filamin"/>
    <property type="match status" value="4"/>
</dbReference>
<evidence type="ECO:0000313" key="4">
    <source>
        <dbReference type="EMBL" id="OWK02488.1"/>
    </source>
</evidence>
<reference evidence="4 5" key="1">
    <citation type="journal article" date="2018" name="Mol. Genet. Genomics">
        <title>The red deer Cervus elaphus genome CerEla1.0: sequencing, annotating, genes, and chromosomes.</title>
        <authorList>
            <person name="Bana N.A."/>
            <person name="Nyiri A."/>
            <person name="Nagy J."/>
            <person name="Frank K."/>
            <person name="Nagy T."/>
            <person name="Steger V."/>
            <person name="Schiller M."/>
            <person name="Lakatos P."/>
            <person name="Sugar L."/>
            <person name="Horn P."/>
            <person name="Barta E."/>
            <person name="Orosz L."/>
        </authorList>
    </citation>
    <scope>NUCLEOTIDE SEQUENCE [LARGE SCALE GENOMIC DNA]</scope>
    <source>
        <strain evidence="4">Hungarian</strain>
    </source>
</reference>
<dbReference type="PANTHER" id="PTHR38537">
    <property type="entry name" value="JITTERBUG, ISOFORM N"/>
    <property type="match status" value="1"/>
</dbReference>
<dbReference type="GO" id="GO:0051015">
    <property type="term" value="F:actin filament binding"/>
    <property type="evidence" value="ECO:0007669"/>
    <property type="project" value="InterPro"/>
</dbReference>
<dbReference type="PROSITE" id="PS50194">
    <property type="entry name" value="FILAMIN_REPEAT"/>
    <property type="match status" value="4"/>
</dbReference>
<evidence type="ECO:0000256" key="2">
    <source>
        <dbReference type="ARBA" id="ARBA00022737"/>
    </source>
</evidence>
<accession>A0A212C915</accession>
<dbReference type="EMBL" id="MKHE01000024">
    <property type="protein sequence ID" value="OWK02488.1"/>
    <property type="molecule type" value="Genomic_DNA"/>
</dbReference>
<dbReference type="InterPro" id="IPR044801">
    <property type="entry name" value="Filamin"/>
</dbReference>
<feature type="repeat" description="Filamin" evidence="3">
    <location>
        <begin position="302"/>
        <end position="387"/>
    </location>
</feature>
<dbReference type="Proteomes" id="UP000242450">
    <property type="component" value="Chromosome 24"/>
</dbReference>
<proteinExistence type="inferred from homology"/>
<dbReference type="OrthoDB" id="5334309at2759"/>
<keyword evidence="5" id="KW-1185">Reference proteome</keyword>
<feature type="repeat" description="Filamin" evidence="3">
    <location>
        <begin position="133"/>
        <end position="301"/>
    </location>
</feature>
<dbReference type="InterPro" id="IPR014756">
    <property type="entry name" value="Ig_E-set"/>
</dbReference>
<evidence type="ECO:0000256" key="1">
    <source>
        <dbReference type="ARBA" id="ARBA00009238"/>
    </source>
</evidence>
<dbReference type="SUPFAM" id="SSF81296">
    <property type="entry name" value="E set domains"/>
    <property type="match status" value="5"/>
</dbReference>
<dbReference type="SMART" id="SM00557">
    <property type="entry name" value="IG_FLMN"/>
    <property type="match status" value="4"/>
</dbReference>
<dbReference type="InterPro" id="IPR013783">
    <property type="entry name" value="Ig-like_fold"/>
</dbReference>
<dbReference type="PANTHER" id="PTHR38537:SF8">
    <property type="entry name" value="FILAMIN-A"/>
    <property type="match status" value="1"/>
</dbReference>